<accession>A0A4S9DAU5</accession>
<comment type="caution">
    <text evidence="2">The sequence shown here is derived from an EMBL/GenBank/DDBJ whole genome shotgun (WGS) entry which is preliminary data.</text>
</comment>
<feature type="compositionally biased region" description="Basic and acidic residues" evidence="1">
    <location>
        <begin position="30"/>
        <end position="64"/>
    </location>
</feature>
<evidence type="ECO:0000256" key="1">
    <source>
        <dbReference type="SAM" id="MobiDB-lite"/>
    </source>
</evidence>
<feature type="compositionally biased region" description="Basic and acidic residues" evidence="1">
    <location>
        <begin position="201"/>
        <end position="212"/>
    </location>
</feature>
<dbReference type="AlphaFoldDB" id="A0A4S9DAU5"/>
<organism evidence="2">
    <name type="scientific">Aureobasidium pullulans</name>
    <name type="common">Black yeast</name>
    <name type="synonym">Pullularia pullulans</name>
    <dbReference type="NCBI Taxonomy" id="5580"/>
    <lineage>
        <taxon>Eukaryota</taxon>
        <taxon>Fungi</taxon>
        <taxon>Dikarya</taxon>
        <taxon>Ascomycota</taxon>
        <taxon>Pezizomycotina</taxon>
        <taxon>Dothideomycetes</taxon>
        <taxon>Dothideomycetidae</taxon>
        <taxon>Dothideales</taxon>
        <taxon>Saccotheciaceae</taxon>
        <taxon>Aureobasidium</taxon>
    </lineage>
</organism>
<proteinExistence type="predicted"/>
<evidence type="ECO:0000313" key="2">
    <source>
        <dbReference type="EMBL" id="THX17463.1"/>
    </source>
</evidence>
<protein>
    <submittedName>
        <fullName evidence="2">Uncharacterized protein</fullName>
    </submittedName>
</protein>
<sequence length="219" mass="22447">MSTDEKNTRGPAGSDGAQKQKDPTSSNNKPTKDPQGDVPSKEEVNKESSKAAKKALELQKHSKELTQAAADAGDPEERQRLLDEALAKSKEAESLGKTAKFLNSGGFQGLLAGGGVGSIIGVGLGTLVGTLTGALVGGVGTLVVGGLGSGIGSAVGALHGPWLKSEEALRDGLGKITGALPNWTATSEQKEQLEKIMGQIEKQDTPTDEELKAMTSGDT</sequence>
<name>A0A4S9DAU5_AURPU</name>
<feature type="region of interest" description="Disordered" evidence="1">
    <location>
        <begin position="200"/>
        <end position="219"/>
    </location>
</feature>
<feature type="region of interest" description="Disordered" evidence="1">
    <location>
        <begin position="1"/>
        <end position="78"/>
    </location>
</feature>
<dbReference type="EMBL" id="QZAS01000002">
    <property type="protein sequence ID" value="THX17463.1"/>
    <property type="molecule type" value="Genomic_DNA"/>
</dbReference>
<gene>
    <name evidence="2" type="ORF">D6D13_00582</name>
</gene>
<reference evidence="2" key="1">
    <citation type="submission" date="2018-10" db="EMBL/GenBank/DDBJ databases">
        <title>Fifty Aureobasidium pullulans genomes reveal a recombining polyextremotolerant generalist.</title>
        <authorList>
            <person name="Gostincar C."/>
            <person name="Turk M."/>
            <person name="Zajc J."/>
            <person name="Gunde-Cimerman N."/>
        </authorList>
    </citation>
    <scope>NUCLEOTIDE SEQUENCE [LARGE SCALE GENOMIC DNA]</scope>
    <source>
        <strain evidence="2">EXF-10085</strain>
    </source>
</reference>